<comment type="caution">
    <text evidence="2">The sequence shown here is derived from an EMBL/GenBank/DDBJ whole genome shotgun (WGS) entry which is preliminary data.</text>
</comment>
<name>A0AAW0AV98_9AGAR</name>
<dbReference type="Proteomes" id="UP001362999">
    <property type="component" value="Unassembled WGS sequence"/>
</dbReference>
<organism evidence="2 3">
    <name type="scientific">Favolaschia claudopus</name>
    <dbReference type="NCBI Taxonomy" id="2862362"/>
    <lineage>
        <taxon>Eukaryota</taxon>
        <taxon>Fungi</taxon>
        <taxon>Dikarya</taxon>
        <taxon>Basidiomycota</taxon>
        <taxon>Agaricomycotina</taxon>
        <taxon>Agaricomycetes</taxon>
        <taxon>Agaricomycetidae</taxon>
        <taxon>Agaricales</taxon>
        <taxon>Marasmiineae</taxon>
        <taxon>Mycenaceae</taxon>
        <taxon>Favolaschia</taxon>
    </lineage>
</organism>
<evidence type="ECO:0000313" key="3">
    <source>
        <dbReference type="Proteomes" id="UP001362999"/>
    </source>
</evidence>
<reference evidence="2 3" key="1">
    <citation type="journal article" date="2024" name="J Genomics">
        <title>Draft genome sequencing and assembly of Favolaschia claudopus CIRM-BRFM 2984 isolated from oak limbs.</title>
        <authorList>
            <person name="Navarro D."/>
            <person name="Drula E."/>
            <person name="Chaduli D."/>
            <person name="Cazenave R."/>
            <person name="Ahrendt S."/>
            <person name="Wang J."/>
            <person name="Lipzen A."/>
            <person name="Daum C."/>
            <person name="Barry K."/>
            <person name="Grigoriev I.V."/>
            <person name="Favel A."/>
            <person name="Rosso M.N."/>
            <person name="Martin F."/>
        </authorList>
    </citation>
    <scope>NUCLEOTIDE SEQUENCE [LARGE SCALE GENOMIC DNA]</scope>
    <source>
        <strain evidence="2 3">CIRM-BRFM 2984</strain>
    </source>
</reference>
<sequence>MDSASSVLKPRRGRPKGSKDKPRPEGAPPRGRPRTRDRAESDSEEERGKRTSDNSTRTLPIPARQNPWSLPAAATTSMLTRSSAEEEDDEYEQCFDTDQFTPAQQQEMNRIEREALGECPPVASTSASKLPDASSSAEQLRERKLRSGVHRRKDHQKSPRLNTKDSTILPVAHICVTGTRAPVGVPVATSRLPVALRFGALLLFGGPAARFWRRYPPVSCRAGRGLHTRVRLLPGVAFVALWLSGASRASYVSHSPELLLLRSRGQERLTAACGHA</sequence>
<dbReference type="AlphaFoldDB" id="A0AAW0AV98"/>
<feature type="region of interest" description="Disordered" evidence="1">
    <location>
        <begin position="1"/>
        <end position="91"/>
    </location>
</feature>
<feature type="compositionally biased region" description="Basic residues" evidence="1">
    <location>
        <begin position="143"/>
        <end position="155"/>
    </location>
</feature>
<gene>
    <name evidence="2" type="ORF">R3P38DRAFT_2786430</name>
</gene>
<proteinExistence type="predicted"/>
<evidence type="ECO:0000256" key="1">
    <source>
        <dbReference type="SAM" id="MobiDB-lite"/>
    </source>
</evidence>
<evidence type="ECO:0000313" key="2">
    <source>
        <dbReference type="EMBL" id="KAK7016043.1"/>
    </source>
</evidence>
<feature type="compositionally biased region" description="Basic and acidic residues" evidence="1">
    <location>
        <begin position="34"/>
        <end position="52"/>
    </location>
</feature>
<feature type="compositionally biased region" description="Polar residues" evidence="1">
    <location>
        <begin position="123"/>
        <end position="138"/>
    </location>
</feature>
<accession>A0AAW0AV98</accession>
<protein>
    <submittedName>
        <fullName evidence="2">Uncharacterized protein</fullName>
    </submittedName>
</protein>
<keyword evidence="3" id="KW-1185">Reference proteome</keyword>
<feature type="region of interest" description="Disordered" evidence="1">
    <location>
        <begin position="118"/>
        <end position="163"/>
    </location>
</feature>
<dbReference type="EMBL" id="JAWWNJ010000052">
    <property type="protein sequence ID" value="KAK7016043.1"/>
    <property type="molecule type" value="Genomic_DNA"/>
</dbReference>